<dbReference type="Proteomes" id="UP000749040">
    <property type="component" value="Unassembled WGS sequence"/>
</dbReference>
<dbReference type="InterPro" id="IPR029058">
    <property type="entry name" value="AB_hydrolase_fold"/>
</dbReference>
<evidence type="ECO:0000259" key="2">
    <source>
        <dbReference type="Pfam" id="PF12697"/>
    </source>
</evidence>
<dbReference type="PANTHER" id="PTHR37017">
    <property type="entry name" value="AB HYDROLASE-1 DOMAIN-CONTAINING PROTEIN-RELATED"/>
    <property type="match status" value="1"/>
</dbReference>
<dbReference type="InterPro" id="IPR000073">
    <property type="entry name" value="AB_hydrolase_1"/>
</dbReference>
<sequence>MLPAVRPALRRSAFVGVSLAAAAAFCVPVADAAAHHDSATGPKPTVVFVHGAFADSAGWYGAMDRLRGDGYPVRAASNPLRGLTSDSAYVRQFIDSIKGPIILVGHSYGGGVISEAAAGDPNVKALVYVAALVPDTGETIGDLTARPVAHPVPPLPLQQVAVTQPDGTPGTDLYIDPAQFRETFAADVNPVQAADMADAQEPANSETTTEPATAAAWRSIPSWYLVAKQDHALSPDLERWMAQRAGAHTVEVNSSHAVMVSHPAAVANLVEQADQGTR</sequence>
<organism evidence="3 4">
    <name type="scientific">Actinacidiphila acididurans</name>
    <dbReference type="NCBI Taxonomy" id="2784346"/>
    <lineage>
        <taxon>Bacteria</taxon>
        <taxon>Bacillati</taxon>
        <taxon>Actinomycetota</taxon>
        <taxon>Actinomycetes</taxon>
        <taxon>Kitasatosporales</taxon>
        <taxon>Streptomycetaceae</taxon>
        <taxon>Actinacidiphila</taxon>
    </lineage>
</organism>
<comment type="caution">
    <text evidence="3">The sequence shown here is derived from an EMBL/GenBank/DDBJ whole genome shotgun (WGS) entry which is preliminary data.</text>
</comment>
<name>A0ABS2TL34_9ACTN</name>
<keyword evidence="1" id="KW-0732">Signal</keyword>
<feature type="chain" id="PRO_5045247709" evidence="1">
    <location>
        <begin position="33"/>
        <end position="278"/>
    </location>
</feature>
<evidence type="ECO:0000256" key="1">
    <source>
        <dbReference type="SAM" id="SignalP"/>
    </source>
</evidence>
<evidence type="ECO:0000313" key="3">
    <source>
        <dbReference type="EMBL" id="MBM9504051.1"/>
    </source>
</evidence>
<dbReference type="InterPro" id="IPR052897">
    <property type="entry name" value="Sec-Metab_Biosynth_Hydrolase"/>
</dbReference>
<proteinExistence type="predicted"/>
<feature type="domain" description="AB hydrolase-1" evidence="2">
    <location>
        <begin position="46"/>
        <end position="268"/>
    </location>
</feature>
<dbReference type="SUPFAM" id="SSF53474">
    <property type="entry name" value="alpha/beta-Hydrolases"/>
    <property type="match status" value="1"/>
</dbReference>
<reference evidence="3 4" key="1">
    <citation type="submission" date="2021-01" db="EMBL/GenBank/DDBJ databases">
        <title>Streptomyces acididurans sp. nov., isolated from a peat swamp forest soil.</title>
        <authorList>
            <person name="Chantavorakit T."/>
            <person name="Duangmal K."/>
        </authorList>
    </citation>
    <scope>NUCLEOTIDE SEQUENCE [LARGE SCALE GENOMIC DNA]</scope>
    <source>
        <strain evidence="3 4">KK5PA1</strain>
    </source>
</reference>
<feature type="signal peptide" evidence="1">
    <location>
        <begin position="1"/>
        <end position="32"/>
    </location>
</feature>
<dbReference type="Pfam" id="PF12697">
    <property type="entry name" value="Abhydrolase_6"/>
    <property type="match status" value="1"/>
</dbReference>
<dbReference type="GO" id="GO:0016787">
    <property type="term" value="F:hydrolase activity"/>
    <property type="evidence" value="ECO:0007669"/>
    <property type="project" value="UniProtKB-KW"/>
</dbReference>
<gene>
    <name evidence="3" type="ORF">ITX44_05775</name>
</gene>
<keyword evidence="3" id="KW-0378">Hydrolase</keyword>
<keyword evidence="4" id="KW-1185">Reference proteome</keyword>
<accession>A0ABS2TL34</accession>
<protein>
    <submittedName>
        <fullName evidence="3">Alpha/beta hydrolase</fullName>
    </submittedName>
</protein>
<evidence type="ECO:0000313" key="4">
    <source>
        <dbReference type="Proteomes" id="UP000749040"/>
    </source>
</evidence>
<dbReference type="PANTHER" id="PTHR37017:SF11">
    <property type="entry name" value="ESTERASE_LIPASE_THIOESTERASE DOMAIN-CONTAINING PROTEIN"/>
    <property type="match status" value="1"/>
</dbReference>
<dbReference type="Gene3D" id="3.40.50.1820">
    <property type="entry name" value="alpha/beta hydrolase"/>
    <property type="match status" value="1"/>
</dbReference>
<dbReference type="EMBL" id="JADKYB010000003">
    <property type="protein sequence ID" value="MBM9504051.1"/>
    <property type="molecule type" value="Genomic_DNA"/>
</dbReference>